<protein>
    <submittedName>
        <fullName evidence="2">Uncharacterized protein</fullName>
    </submittedName>
</protein>
<organism evidence="2 3">
    <name type="scientific">Eragrostis curvula</name>
    <name type="common">weeping love grass</name>
    <dbReference type="NCBI Taxonomy" id="38414"/>
    <lineage>
        <taxon>Eukaryota</taxon>
        <taxon>Viridiplantae</taxon>
        <taxon>Streptophyta</taxon>
        <taxon>Embryophyta</taxon>
        <taxon>Tracheophyta</taxon>
        <taxon>Spermatophyta</taxon>
        <taxon>Magnoliopsida</taxon>
        <taxon>Liliopsida</taxon>
        <taxon>Poales</taxon>
        <taxon>Poaceae</taxon>
        <taxon>PACMAD clade</taxon>
        <taxon>Chloridoideae</taxon>
        <taxon>Eragrostideae</taxon>
        <taxon>Eragrostidinae</taxon>
        <taxon>Eragrostis</taxon>
    </lineage>
</organism>
<evidence type="ECO:0000313" key="3">
    <source>
        <dbReference type="Proteomes" id="UP000324897"/>
    </source>
</evidence>
<dbReference type="OrthoDB" id="649861at2759"/>
<evidence type="ECO:0000313" key="2">
    <source>
        <dbReference type="EMBL" id="TVU11210.1"/>
    </source>
</evidence>
<reference evidence="2 3" key="1">
    <citation type="journal article" date="2019" name="Sci. Rep.">
        <title>A high-quality genome of Eragrostis curvula grass provides insights into Poaceae evolution and supports new strategies to enhance forage quality.</title>
        <authorList>
            <person name="Carballo J."/>
            <person name="Santos B.A.C.M."/>
            <person name="Zappacosta D."/>
            <person name="Garbus I."/>
            <person name="Selva J.P."/>
            <person name="Gallo C.A."/>
            <person name="Diaz A."/>
            <person name="Albertini E."/>
            <person name="Caccamo M."/>
            <person name="Echenique V."/>
        </authorList>
    </citation>
    <scope>NUCLEOTIDE SEQUENCE [LARGE SCALE GENOMIC DNA]</scope>
    <source>
        <strain evidence="3">cv. Victoria</strain>
        <tissue evidence="2">Leaf</tissue>
    </source>
</reference>
<keyword evidence="3" id="KW-1185">Reference proteome</keyword>
<feature type="compositionally biased region" description="Pro residues" evidence="1">
    <location>
        <begin position="106"/>
        <end position="127"/>
    </location>
</feature>
<sequence>MDQSQTTADENISLGLILFSRSLCLHGKKKRKKYRHTGCLPAPPPARSPSPPDAASRAAPPPLASPPLPPPLAPPPPAPLAFPPSAASRAPRLPSQCRLPRRRLPRPSPSLPVPPPAPLPLPSPPLPSQRRLRRHLPAPLALPCPHFPAAHNTSRNSHEDLRPLGKMTPLLFISSISSVGCRDRNAKNPIHVIQWLGDCLVLFGTVIACDSIIQCLQLCTPSICQRFDSFMDVLRDVLEESGLVFKKLDKRLERTMLHTYRKAFNKATGRAIGAVITPLKVAIASNFHLSEDVCCQPIALSVTYSARKARRRPLVQIALLCVQENPDDRPRMQEVTTMLCNNEVNLRDPAPPAYFNARLGEEIQNNNTVYPTAPIQQNARLGEVQINDTVYHTAPVEQAQ</sequence>
<comment type="caution">
    <text evidence="2">The sequence shown here is derived from an EMBL/GenBank/DDBJ whole genome shotgun (WGS) entry which is preliminary data.</text>
</comment>
<feature type="compositionally biased region" description="Pro residues" evidence="1">
    <location>
        <begin position="41"/>
        <end position="52"/>
    </location>
</feature>
<name>A0A5J9TIN2_9POAL</name>
<accession>A0A5J9TIN2</accession>
<dbReference type="Gramene" id="TVU11210">
    <property type="protein sequence ID" value="TVU11210"/>
    <property type="gene ID" value="EJB05_44782"/>
</dbReference>
<proteinExistence type="predicted"/>
<dbReference type="Proteomes" id="UP000324897">
    <property type="component" value="Chromosome 3"/>
</dbReference>
<feature type="non-terminal residue" evidence="2">
    <location>
        <position position="1"/>
    </location>
</feature>
<dbReference type="EMBL" id="RWGY01000039">
    <property type="protein sequence ID" value="TVU11210.1"/>
    <property type="molecule type" value="Genomic_DNA"/>
</dbReference>
<feature type="region of interest" description="Disordered" evidence="1">
    <location>
        <begin position="30"/>
        <end position="130"/>
    </location>
</feature>
<evidence type="ECO:0000256" key="1">
    <source>
        <dbReference type="SAM" id="MobiDB-lite"/>
    </source>
</evidence>
<feature type="compositionally biased region" description="Pro residues" evidence="1">
    <location>
        <begin position="59"/>
        <end position="82"/>
    </location>
</feature>
<dbReference type="AlphaFoldDB" id="A0A5J9TIN2"/>
<gene>
    <name evidence="2" type="ORF">EJB05_44782</name>
</gene>
<feature type="compositionally biased region" description="Low complexity" evidence="1">
    <location>
        <begin position="83"/>
        <end position="98"/>
    </location>
</feature>